<dbReference type="Gene3D" id="3.40.50.300">
    <property type="entry name" value="P-loop containing nucleotide triphosphate hydrolases"/>
    <property type="match status" value="2"/>
</dbReference>
<evidence type="ECO:0000256" key="2">
    <source>
        <dbReference type="ARBA" id="ARBA00022801"/>
    </source>
</evidence>
<dbReference type="SMART" id="SM00487">
    <property type="entry name" value="DEXDc"/>
    <property type="match status" value="1"/>
</dbReference>
<feature type="domain" description="Helicase C-terminal" evidence="7">
    <location>
        <begin position="367"/>
        <end position="529"/>
    </location>
</feature>
<feature type="domain" description="Helicase ATP-binding" evidence="6">
    <location>
        <begin position="111"/>
        <end position="264"/>
    </location>
</feature>
<dbReference type="PANTHER" id="PTHR11274:SF0">
    <property type="entry name" value="GENERAL TRANSCRIPTION AND DNA REPAIR FACTOR IIH HELICASE SUBUNIT XPB"/>
    <property type="match status" value="1"/>
</dbReference>
<sequence>MKEMLARRIAQMLLATPFMSAAEIKAQLSSEFSESSRSIINSVLYARRKDLFEILGTEQPPIWAVREEAVELVRSWQDMPDTDDSSSSVPVALDIEYSGPPMRAWQQEAIDAWIRAGHRGIIEAVTGSGKTAVGIRAVAMALDDGRQAAVLVPSIDLQKQWYENLRTALPNCRIGRLGGDAGGRLPERWDVLVSTVQTGARRTLFTGSAAGRALLVADEVHRYGASAFAQALTDDYDWRLGLTATLERTDNAVEDVLLPYFGHQIAGCDYARAQADGILAPVKVALVGVDFTPRERAVFDLADDTVRRTKDVLIHKYGAPENPFGEYMAAVQQLAKDTGGAARFANRYLKAFSDRRETLADCSAKLKLVRALPSTGLAATRSIFFTERAATAGQVAVALTSGDVAAETLRSGLTPANRDKILRDFRDGELRALAAPRVLDEGIDVPDAQVGVVLAASRTRRQMIQRMGRVIRPKADGRAAIFVVMFVRGTSEDPGLGAHEAFLDELQQIADEQIIIDAADLPEVLQRWLGTSPEQSMRAPTDTRGHGAAAPKPASARLDKRVHESAPKSTLFRESNDAPISTPSTVPTTTEDQDLLVEKIVAALEPLDGLATAQELFFQLGIHDTVDLRELARTAAHHARIDLYEMEGLDFVALSVDRGGASDDRLKALKDIVFWASESSDPLWEFRELVGRLGPVRIPHERLIRFAATVRGTVPSELIRLH</sequence>
<evidence type="ECO:0000259" key="6">
    <source>
        <dbReference type="PROSITE" id="PS51192"/>
    </source>
</evidence>
<evidence type="ECO:0000313" key="9">
    <source>
        <dbReference type="Proteomes" id="UP000431401"/>
    </source>
</evidence>
<keyword evidence="3 8" id="KW-0347">Helicase</keyword>
<dbReference type="InterPro" id="IPR014001">
    <property type="entry name" value="Helicase_ATP-bd"/>
</dbReference>
<dbReference type="InterPro" id="IPR027417">
    <property type="entry name" value="P-loop_NTPase"/>
</dbReference>
<feature type="compositionally biased region" description="Basic and acidic residues" evidence="5">
    <location>
        <begin position="557"/>
        <end position="566"/>
    </location>
</feature>
<keyword evidence="4" id="KW-0067">ATP-binding</keyword>
<keyword evidence="9" id="KW-1185">Reference proteome</keyword>
<dbReference type="AlphaFoldDB" id="A0A7K0DQE9"/>
<dbReference type="InterPro" id="IPR006935">
    <property type="entry name" value="Helicase/UvrB_N"/>
</dbReference>
<dbReference type="GO" id="GO:0003677">
    <property type="term" value="F:DNA binding"/>
    <property type="evidence" value="ECO:0007669"/>
    <property type="project" value="InterPro"/>
</dbReference>
<feature type="region of interest" description="Disordered" evidence="5">
    <location>
        <begin position="532"/>
        <end position="589"/>
    </location>
</feature>
<proteinExistence type="predicted"/>
<dbReference type="GO" id="GO:0005524">
    <property type="term" value="F:ATP binding"/>
    <property type="evidence" value="ECO:0007669"/>
    <property type="project" value="UniProtKB-KW"/>
</dbReference>
<reference evidence="8 9" key="1">
    <citation type="submission" date="2019-10" db="EMBL/GenBank/DDBJ databases">
        <title>Nocardia macrotermitis sp. nov. and Nocardia aurantia sp. nov., isolated from the gut of fungus growing-termite Macrotermes natalensis.</title>
        <authorList>
            <person name="Benndorf R."/>
            <person name="Schwitalla J."/>
            <person name="Martin K."/>
            <person name="De Beer W."/>
            <person name="Kaster A.-K."/>
            <person name="Vollmers J."/>
            <person name="Poulsen M."/>
            <person name="Beemelmanns C."/>
        </authorList>
    </citation>
    <scope>NUCLEOTIDE SEQUENCE [LARGE SCALE GENOMIC DNA]</scope>
    <source>
        <strain evidence="8 9">RB56</strain>
    </source>
</reference>
<dbReference type="PROSITE" id="PS51192">
    <property type="entry name" value="HELICASE_ATP_BIND_1"/>
    <property type="match status" value="1"/>
</dbReference>
<dbReference type="Pfam" id="PF04851">
    <property type="entry name" value="ResIII"/>
    <property type="match status" value="1"/>
</dbReference>
<comment type="caution">
    <text evidence="8">The sequence shown here is derived from an EMBL/GenBank/DDBJ whole genome shotgun (WGS) entry which is preliminary data.</text>
</comment>
<gene>
    <name evidence="8" type="primary">dbpA</name>
    <name evidence="8" type="ORF">NRB56_35780</name>
</gene>
<accession>A0A7K0DQE9</accession>
<evidence type="ECO:0000256" key="5">
    <source>
        <dbReference type="SAM" id="MobiDB-lite"/>
    </source>
</evidence>
<keyword evidence="1" id="KW-0547">Nucleotide-binding</keyword>
<dbReference type="OrthoDB" id="9776021at2"/>
<dbReference type="SMART" id="SM00490">
    <property type="entry name" value="HELICc"/>
    <property type="match status" value="1"/>
</dbReference>
<name>A0A7K0DQE9_9NOCA</name>
<organism evidence="8 9">
    <name type="scientific">Nocardia aurantia</name>
    <dbReference type="NCBI Taxonomy" id="2585199"/>
    <lineage>
        <taxon>Bacteria</taxon>
        <taxon>Bacillati</taxon>
        <taxon>Actinomycetota</taxon>
        <taxon>Actinomycetes</taxon>
        <taxon>Mycobacteriales</taxon>
        <taxon>Nocardiaceae</taxon>
        <taxon>Nocardia</taxon>
    </lineage>
</organism>
<protein>
    <submittedName>
        <fullName evidence="8">ATP-dependent RNA helicase DbpA</fullName>
        <ecNumber evidence="8">3.6.4.13</ecNumber>
    </submittedName>
</protein>
<dbReference type="GO" id="GO:0003724">
    <property type="term" value="F:RNA helicase activity"/>
    <property type="evidence" value="ECO:0007669"/>
    <property type="project" value="UniProtKB-EC"/>
</dbReference>
<dbReference type="EMBL" id="WEGI01000007">
    <property type="protein sequence ID" value="MQY27995.1"/>
    <property type="molecule type" value="Genomic_DNA"/>
</dbReference>
<dbReference type="InterPro" id="IPR050615">
    <property type="entry name" value="ATP-dep_DNA_Helicase"/>
</dbReference>
<evidence type="ECO:0000256" key="4">
    <source>
        <dbReference type="ARBA" id="ARBA00022840"/>
    </source>
</evidence>
<dbReference type="CDD" id="cd17926">
    <property type="entry name" value="DEXHc_RE"/>
    <property type="match status" value="1"/>
</dbReference>
<dbReference type="Proteomes" id="UP000431401">
    <property type="component" value="Unassembled WGS sequence"/>
</dbReference>
<dbReference type="PANTHER" id="PTHR11274">
    <property type="entry name" value="RAD25/XP-B DNA REPAIR HELICASE"/>
    <property type="match status" value="1"/>
</dbReference>
<dbReference type="InterPro" id="IPR001650">
    <property type="entry name" value="Helicase_C-like"/>
</dbReference>
<dbReference type="Pfam" id="PF00271">
    <property type="entry name" value="Helicase_C"/>
    <property type="match status" value="1"/>
</dbReference>
<dbReference type="SUPFAM" id="SSF52540">
    <property type="entry name" value="P-loop containing nucleoside triphosphate hydrolases"/>
    <property type="match status" value="1"/>
</dbReference>
<keyword evidence="2 8" id="KW-0378">Hydrolase</keyword>
<dbReference type="GO" id="GO:0016787">
    <property type="term" value="F:hydrolase activity"/>
    <property type="evidence" value="ECO:0007669"/>
    <property type="project" value="UniProtKB-KW"/>
</dbReference>
<evidence type="ECO:0000259" key="7">
    <source>
        <dbReference type="PROSITE" id="PS51194"/>
    </source>
</evidence>
<evidence type="ECO:0000256" key="3">
    <source>
        <dbReference type="ARBA" id="ARBA00022806"/>
    </source>
</evidence>
<dbReference type="PROSITE" id="PS51194">
    <property type="entry name" value="HELICASE_CTER"/>
    <property type="match status" value="1"/>
</dbReference>
<evidence type="ECO:0000256" key="1">
    <source>
        <dbReference type="ARBA" id="ARBA00022741"/>
    </source>
</evidence>
<evidence type="ECO:0000313" key="8">
    <source>
        <dbReference type="EMBL" id="MQY27995.1"/>
    </source>
</evidence>
<dbReference type="EC" id="3.6.4.13" evidence="8"/>